<evidence type="ECO:0000313" key="7">
    <source>
        <dbReference type="EMBL" id="CAG8791357.1"/>
    </source>
</evidence>
<dbReference type="GO" id="GO:0016020">
    <property type="term" value="C:membrane"/>
    <property type="evidence" value="ECO:0007669"/>
    <property type="project" value="UniProtKB-SubCell"/>
</dbReference>
<dbReference type="PANTHER" id="PTHR23504:SF15">
    <property type="entry name" value="MAJOR FACILITATOR SUPERFAMILY (MFS) PROFILE DOMAIN-CONTAINING PROTEIN"/>
    <property type="match status" value="1"/>
</dbReference>
<sequence length="105" mass="11633">NIGVAKSMLGEITDRTNQTKAFSLFGFCWGIGCIGPAIGGYLSNPVDNYPQVFGNCIFLKTYPYFLPCAIAALISLIGFVIGYFKLPETRNRTDRNQDLERKTLS</sequence>
<evidence type="ECO:0000256" key="3">
    <source>
        <dbReference type="ARBA" id="ARBA00022692"/>
    </source>
</evidence>
<dbReference type="EMBL" id="CAJVPV010061855">
    <property type="protein sequence ID" value="CAG8791357.1"/>
    <property type="molecule type" value="Genomic_DNA"/>
</dbReference>
<feature type="non-terminal residue" evidence="7">
    <location>
        <position position="105"/>
    </location>
</feature>
<evidence type="ECO:0000256" key="4">
    <source>
        <dbReference type="ARBA" id="ARBA00022989"/>
    </source>
</evidence>
<keyword evidence="4 6" id="KW-1133">Transmembrane helix</keyword>
<dbReference type="Gene3D" id="1.20.1250.20">
    <property type="entry name" value="MFS general substrate transporter like domains"/>
    <property type="match status" value="1"/>
</dbReference>
<accession>A0A9N9JS88</accession>
<gene>
    <name evidence="7" type="ORF">AMORRO_LOCUS18172</name>
</gene>
<evidence type="ECO:0000256" key="5">
    <source>
        <dbReference type="ARBA" id="ARBA00023136"/>
    </source>
</evidence>
<keyword evidence="3 6" id="KW-0812">Transmembrane</keyword>
<feature type="non-terminal residue" evidence="7">
    <location>
        <position position="1"/>
    </location>
</feature>
<keyword evidence="2" id="KW-0813">Transport</keyword>
<dbReference type="InterPro" id="IPR036259">
    <property type="entry name" value="MFS_trans_sf"/>
</dbReference>
<protein>
    <submittedName>
        <fullName evidence="7">11905_t:CDS:1</fullName>
    </submittedName>
</protein>
<evidence type="ECO:0000256" key="6">
    <source>
        <dbReference type="SAM" id="Phobius"/>
    </source>
</evidence>
<reference evidence="7" key="1">
    <citation type="submission" date="2021-06" db="EMBL/GenBank/DDBJ databases">
        <authorList>
            <person name="Kallberg Y."/>
            <person name="Tangrot J."/>
            <person name="Rosling A."/>
        </authorList>
    </citation>
    <scope>NUCLEOTIDE SEQUENCE</scope>
    <source>
        <strain evidence="7">CL551</strain>
    </source>
</reference>
<dbReference type="AlphaFoldDB" id="A0A9N9JS88"/>
<dbReference type="PANTHER" id="PTHR23504">
    <property type="entry name" value="MAJOR FACILITATOR SUPERFAMILY DOMAIN-CONTAINING PROTEIN 10"/>
    <property type="match status" value="1"/>
</dbReference>
<proteinExistence type="predicted"/>
<keyword evidence="8" id="KW-1185">Reference proteome</keyword>
<name>A0A9N9JS88_9GLOM</name>
<feature type="transmembrane region" description="Helical" evidence="6">
    <location>
        <begin position="21"/>
        <end position="42"/>
    </location>
</feature>
<dbReference type="SUPFAM" id="SSF103473">
    <property type="entry name" value="MFS general substrate transporter"/>
    <property type="match status" value="1"/>
</dbReference>
<organism evidence="7 8">
    <name type="scientific">Acaulospora morrowiae</name>
    <dbReference type="NCBI Taxonomy" id="94023"/>
    <lineage>
        <taxon>Eukaryota</taxon>
        <taxon>Fungi</taxon>
        <taxon>Fungi incertae sedis</taxon>
        <taxon>Mucoromycota</taxon>
        <taxon>Glomeromycotina</taxon>
        <taxon>Glomeromycetes</taxon>
        <taxon>Diversisporales</taxon>
        <taxon>Acaulosporaceae</taxon>
        <taxon>Acaulospora</taxon>
    </lineage>
</organism>
<evidence type="ECO:0000256" key="1">
    <source>
        <dbReference type="ARBA" id="ARBA00004141"/>
    </source>
</evidence>
<evidence type="ECO:0000313" key="8">
    <source>
        <dbReference type="Proteomes" id="UP000789342"/>
    </source>
</evidence>
<comment type="caution">
    <text evidence="7">The sequence shown here is derived from an EMBL/GenBank/DDBJ whole genome shotgun (WGS) entry which is preliminary data.</text>
</comment>
<dbReference type="OrthoDB" id="419616at2759"/>
<keyword evidence="5 6" id="KW-0472">Membrane</keyword>
<comment type="subcellular location">
    <subcellularLocation>
        <location evidence="1">Membrane</location>
        <topology evidence="1">Multi-pass membrane protein</topology>
    </subcellularLocation>
</comment>
<dbReference type="Proteomes" id="UP000789342">
    <property type="component" value="Unassembled WGS sequence"/>
</dbReference>
<feature type="transmembrane region" description="Helical" evidence="6">
    <location>
        <begin position="62"/>
        <end position="84"/>
    </location>
</feature>
<evidence type="ECO:0000256" key="2">
    <source>
        <dbReference type="ARBA" id="ARBA00022448"/>
    </source>
</evidence>